<organism evidence="3 4">
    <name type="scientific">Diploscapter pachys</name>
    <dbReference type="NCBI Taxonomy" id="2018661"/>
    <lineage>
        <taxon>Eukaryota</taxon>
        <taxon>Metazoa</taxon>
        <taxon>Ecdysozoa</taxon>
        <taxon>Nematoda</taxon>
        <taxon>Chromadorea</taxon>
        <taxon>Rhabditida</taxon>
        <taxon>Rhabditina</taxon>
        <taxon>Rhabditomorpha</taxon>
        <taxon>Rhabditoidea</taxon>
        <taxon>Rhabditidae</taxon>
        <taxon>Diploscapter</taxon>
    </lineage>
</organism>
<comment type="caution">
    <text evidence="3">The sequence shown here is derived from an EMBL/GenBank/DDBJ whole genome shotgun (WGS) entry which is preliminary data.</text>
</comment>
<feature type="region of interest" description="Disordered" evidence="1">
    <location>
        <begin position="174"/>
        <end position="201"/>
    </location>
</feature>
<feature type="compositionally biased region" description="Pro residues" evidence="1">
    <location>
        <begin position="190"/>
        <end position="201"/>
    </location>
</feature>
<keyword evidence="4" id="KW-1185">Reference proteome</keyword>
<evidence type="ECO:0000313" key="4">
    <source>
        <dbReference type="Proteomes" id="UP000218231"/>
    </source>
</evidence>
<feature type="transmembrane region" description="Helical" evidence="2">
    <location>
        <begin position="46"/>
        <end position="71"/>
    </location>
</feature>
<dbReference type="Proteomes" id="UP000218231">
    <property type="component" value="Unassembled WGS sequence"/>
</dbReference>
<evidence type="ECO:0000256" key="1">
    <source>
        <dbReference type="SAM" id="MobiDB-lite"/>
    </source>
</evidence>
<sequence length="201" mass="22453">MNNQTAGGRANFDFFKQRPYGVLMAAQMILPLSIFVVSLFTSFHFVGMGFVVSMALFLFVSSFVINAIHLFGWNRQSYEVVNGMHLFIPATFLLFIFSSLSTLAFIFSTLICLIGFFDSLRYYLLLMLCYFILSALCAATTYVCGQLTVLLFRAMPNNQVFGLLTTIIEGDKTTRTDRDPQFTPATTPSGPYPPPSGSNFI</sequence>
<keyword evidence="2" id="KW-1133">Transmembrane helix</keyword>
<proteinExistence type="predicted"/>
<reference evidence="3 4" key="1">
    <citation type="journal article" date="2017" name="Curr. Biol.">
        <title>Genome architecture and evolution of a unichromosomal asexual nematode.</title>
        <authorList>
            <person name="Fradin H."/>
            <person name="Zegar C."/>
            <person name="Gutwein M."/>
            <person name="Lucas J."/>
            <person name="Kovtun M."/>
            <person name="Corcoran D."/>
            <person name="Baugh L.R."/>
            <person name="Kiontke K."/>
            <person name="Gunsalus K."/>
            <person name="Fitch D.H."/>
            <person name="Piano F."/>
        </authorList>
    </citation>
    <scope>NUCLEOTIDE SEQUENCE [LARGE SCALE GENOMIC DNA]</scope>
    <source>
        <strain evidence="3">PF1309</strain>
    </source>
</reference>
<dbReference type="AlphaFoldDB" id="A0A2A2LMJ0"/>
<dbReference type="OrthoDB" id="5822306at2759"/>
<evidence type="ECO:0000313" key="3">
    <source>
        <dbReference type="EMBL" id="PAV87380.1"/>
    </source>
</evidence>
<keyword evidence="2" id="KW-0472">Membrane</keyword>
<evidence type="ECO:0008006" key="5">
    <source>
        <dbReference type="Google" id="ProtNLM"/>
    </source>
</evidence>
<accession>A0A2A2LMJ0</accession>
<evidence type="ECO:0000256" key="2">
    <source>
        <dbReference type="SAM" id="Phobius"/>
    </source>
</evidence>
<gene>
    <name evidence="3" type="ORF">WR25_07077</name>
</gene>
<keyword evidence="2" id="KW-0812">Transmembrane</keyword>
<name>A0A2A2LMJ0_9BILA</name>
<feature type="transmembrane region" description="Helical" evidence="2">
    <location>
        <begin position="92"/>
        <end position="116"/>
    </location>
</feature>
<dbReference type="EMBL" id="LIAE01006572">
    <property type="protein sequence ID" value="PAV87380.1"/>
    <property type="molecule type" value="Genomic_DNA"/>
</dbReference>
<feature type="transmembrane region" description="Helical" evidence="2">
    <location>
        <begin position="20"/>
        <end position="40"/>
    </location>
</feature>
<protein>
    <recommendedName>
        <fullName evidence="5">MARVEL domain-containing protein</fullName>
    </recommendedName>
</protein>
<feature type="transmembrane region" description="Helical" evidence="2">
    <location>
        <begin position="122"/>
        <end position="145"/>
    </location>
</feature>